<organism evidence="3 4">
    <name type="scientific">Paraglaciecola algarum</name>
    <dbReference type="NCBI Taxonomy" id="3050085"/>
    <lineage>
        <taxon>Bacteria</taxon>
        <taxon>Pseudomonadati</taxon>
        <taxon>Pseudomonadota</taxon>
        <taxon>Gammaproteobacteria</taxon>
        <taxon>Alteromonadales</taxon>
        <taxon>Alteromonadaceae</taxon>
        <taxon>Paraglaciecola</taxon>
    </lineage>
</organism>
<dbReference type="SUPFAM" id="SSF48452">
    <property type="entry name" value="TPR-like"/>
    <property type="match status" value="1"/>
</dbReference>
<evidence type="ECO:0000256" key="1">
    <source>
        <dbReference type="PROSITE-ProRule" id="PRU00339"/>
    </source>
</evidence>
<evidence type="ECO:0000313" key="4">
    <source>
        <dbReference type="Proteomes" id="UP001521137"/>
    </source>
</evidence>
<gene>
    <name evidence="3" type="ORF">L0668_17260</name>
</gene>
<evidence type="ECO:0000256" key="2">
    <source>
        <dbReference type="SAM" id="SignalP"/>
    </source>
</evidence>
<dbReference type="RefSeq" id="WP_235313970.1">
    <property type="nucleotide sequence ID" value="NZ_JAKGAS010000011.1"/>
</dbReference>
<keyword evidence="2" id="KW-0732">Signal</keyword>
<keyword evidence="4" id="KW-1185">Reference proteome</keyword>
<reference evidence="3 4" key="1">
    <citation type="submission" date="2022-01" db="EMBL/GenBank/DDBJ databases">
        <title>Paraglaciecola sp. G1-23.</title>
        <authorList>
            <person name="Jin M.S."/>
            <person name="Han D.M."/>
            <person name="Kim H.M."/>
            <person name="Jeon C.O."/>
        </authorList>
    </citation>
    <scope>NUCLEOTIDE SEQUENCE [LARGE SCALE GENOMIC DNA]</scope>
    <source>
        <strain evidence="3 4">G1-23</strain>
    </source>
</reference>
<comment type="caution">
    <text evidence="3">The sequence shown here is derived from an EMBL/GenBank/DDBJ whole genome shotgun (WGS) entry which is preliminary data.</text>
</comment>
<sequence length="511" mass="57231">MSVFNQIYRSILACSLILFSQLSLSHDGHDVQDIIIPNLGNIGQVQFATTCGEQESKTINTGVALLHHMMYAQAEKHFAGAINTFPHCAILHWGYAMTLFHPLWPDKITEEATTRGATAIKRAKSLAASKREQAYIHAAAAYYHDWQNTPERTRLEAWAEKQQQLYLDYPKDIDATAFYALSQLVTASKKDPTFSQNKRAGELLNPLLKNHPSHPGAIHYTIHAYDNPVLASHAIEAARAYDKIAPDVPHALHMPSHIFVRLGMWEDAANWNIRSANAALKYPVKDATSLHYTHAIDYLVYSYIQANQLSKAKKAFEQVAKHHPIQAVFPTAYALTTIPARLALESHQWQQASDLAVRTPNYIDWDKFPEVEAITYFTRGLGAARTNQLKVAEQNLTKLDDLYEKTLQKSPQYWAILVDAQRKAVAASISFAKGEIKLAITQLKQAADIEDSVDKNPVTPGAVLPIRELLGDMLFLNQDYSQAIKAYQACLKINPNRLNSLTGIELANKKL</sequence>
<dbReference type="Gene3D" id="1.25.40.10">
    <property type="entry name" value="Tetratricopeptide repeat domain"/>
    <property type="match status" value="2"/>
</dbReference>
<dbReference type="PANTHER" id="PTHR45588:SF1">
    <property type="entry name" value="WW DOMAIN-CONTAINING PROTEIN"/>
    <property type="match status" value="1"/>
</dbReference>
<feature type="signal peptide" evidence="2">
    <location>
        <begin position="1"/>
        <end position="25"/>
    </location>
</feature>
<keyword evidence="1" id="KW-0802">TPR repeat</keyword>
<proteinExistence type="predicted"/>
<feature type="chain" id="PRO_5047213959" evidence="2">
    <location>
        <begin position="26"/>
        <end position="511"/>
    </location>
</feature>
<dbReference type="PROSITE" id="PS50005">
    <property type="entry name" value="TPR"/>
    <property type="match status" value="1"/>
</dbReference>
<dbReference type="Pfam" id="PF13181">
    <property type="entry name" value="TPR_8"/>
    <property type="match status" value="1"/>
</dbReference>
<dbReference type="Pfam" id="PF13174">
    <property type="entry name" value="TPR_6"/>
    <property type="match status" value="1"/>
</dbReference>
<dbReference type="Proteomes" id="UP001521137">
    <property type="component" value="Unassembled WGS sequence"/>
</dbReference>
<dbReference type="InterPro" id="IPR011990">
    <property type="entry name" value="TPR-like_helical_dom_sf"/>
</dbReference>
<feature type="repeat" description="TPR" evidence="1">
    <location>
        <begin position="464"/>
        <end position="497"/>
    </location>
</feature>
<dbReference type="PANTHER" id="PTHR45588">
    <property type="entry name" value="TPR DOMAIN-CONTAINING PROTEIN"/>
    <property type="match status" value="1"/>
</dbReference>
<accession>A0ABS9DE54</accession>
<name>A0ABS9DE54_9ALTE</name>
<evidence type="ECO:0000313" key="3">
    <source>
        <dbReference type="EMBL" id="MCF2949871.1"/>
    </source>
</evidence>
<dbReference type="EMBL" id="JAKGAS010000011">
    <property type="protein sequence ID" value="MCF2949871.1"/>
    <property type="molecule type" value="Genomic_DNA"/>
</dbReference>
<protein>
    <submittedName>
        <fullName evidence="3">Tetratricopeptide repeat protein</fullName>
    </submittedName>
</protein>
<dbReference type="InterPro" id="IPR019734">
    <property type="entry name" value="TPR_rpt"/>
</dbReference>